<dbReference type="SUPFAM" id="SSF48484">
    <property type="entry name" value="Lipoxigenase"/>
    <property type="match status" value="1"/>
</dbReference>
<evidence type="ECO:0000313" key="19">
    <source>
        <dbReference type="EMBL" id="KAJ6981768.1"/>
    </source>
</evidence>
<dbReference type="InterPro" id="IPR036226">
    <property type="entry name" value="LipOase_C_sf"/>
</dbReference>
<keyword evidence="11 15" id="KW-0408">Iron</keyword>
<dbReference type="FunFam" id="3.10.450.60:FF:000002">
    <property type="entry name" value="Lipoxygenase"/>
    <property type="match status" value="1"/>
</dbReference>
<dbReference type="GO" id="GO:0034440">
    <property type="term" value="P:lipid oxidation"/>
    <property type="evidence" value="ECO:0007669"/>
    <property type="project" value="InterPro"/>
</dbReference>
<accession>A0AAD6MA49</accession>
<dbReference type="SMART" id="SM00308">
    <property type="entry name" value="LH2"/>
    <property type="match status" value="1"/>
</dbReference>
<dbReference type="InterPro" id="IPR020834">
    <property type="entry name" value="LipOase_CS"/>
</dbReference>
<dbReference type="EMBL" id="JAQIZT010000010">
    <property type="protein sequence ID" value="KAJ6981768.1"/>
    <property type="molecule type" value="Genomic_DNA"/>
</dbReference>
<dbReference type="PRINTS" id="PR00468">
    <property type="entry name" value="PLTLPOXGNASE"/>
</dbReference>
<evidence type="ECO:0000259" key="17">
    <source>
        <dbReference type="PROSITE" id="PS50095"/>
    </source>
</evidence>
<name>A0AAD6MA49_9ROSI</name>
<dbReference type="AlphaFoldDB" id="A0AAD6MA49"/>
<evidence type="ECO:0000256" key="2">
    <source>
        <dbReference type="ARBA" id="ARBA00004496"/>
    </source>
</evidence>
<keyword evidence="5 16" id="KW-0444">Lipid biosynthesis</keyword>
<evidence type="ECO:0000313" key="20">
    <source>
        <dbReference type="Proteomes" id="UP001164929"/>
    </source>
</evidence>
<dbReference type="InterPro" id="IPR000907">
    <property type="entry name" value="LipOase"/>
</dbReference>
<evidence type="ECO:0000256" key="12">
    <source>
        <dbReference type="ARBA" id="ARBA00023098"/>
    </source>
</evidence>
<evidence type="ECO:0000256" key="10">
    <source>
        <dbReference type="ARBA" id="ARBA00023002"/>
    </source>
</evidence>
<dbReference type="GO" id="GO:0031408">
    <property type="term" value="P:oxylipin biosynthetic process"/>
    <property type="evidence" value="ECO:0007669"/>
    <property type="project" value="UniProtKB-UniRule"/>
</dbReference>
<keyword evidence="6 15" id="KW-0479">Metal-binding</keyword>
<evidence type="ECO:0000256" key="9">
    <source>
        <dbReference type="ARBA" id="ARBA00022964"/>
    </source>
</evidence>
<dbReference type="GO" id="GO:0016702">
    <property type="term" value="F:oxidoreductase activity, acting on single donors with incorporation of molecular oxygen, incorporation of two atoms of oxygen"/>
    <property type="evidence" value="ECO:0007669"/>
    <property type="project" value="InterPro"/>
</dbReference>
<keyword evidence="7 16" id="KW-0925">Oxylipin biosynthesis</keyword>
<dbReference type="Pfam" id="PF00305">
    <property type="entry name" value="Lipoxygenase"/>
    <property type="match status" value="1"/>
</dbReference>
<reference evidence="19" key="1">
    <citation type="journal article" date="2023" name="Mol. Ecol. Resour.">
        <title>Chromosome-level genome assembly of a triploid poplar Populus alba 'Berolinensis'.</title>
        <authorList>
            <person name="Chen S."/>
            <person name="Yu Y."/>
            <person name="Wang X."/>
            <person name="Wang S."/>
            <person name="Zhang T."/>
            <person name="Zhou Y."/>
            <person name="He R."/>
            <person name="Meng N."/>
            <person name="Wang Y."/>
            <person name="Liu W."/>
            <person name="Liu Z."/>
            <person name="Liu J."/>
            <person name="Guo Q."/>
            <person name="Huang H."/>
            <person name="Sederoff R.R."/>
            <person name="Wang G."/>
            <person name="Qu G."/>
            <person name="Chen S."/>
        </authorList>
    </citation>
    <scope>NUCLEOTIDE SEQUENCE</scope>
    <source>
        <strain evidence="19">SC-2020</strain>
    </source>
</reference>
<keyword evidence="8" id="KW-0276">Fatty acid metabolism</keyword>
<evidence type="ECO:0000256" key="3">
    <source>
        <dbReference type="ARBA" id="ARBA00009419"/>
    </source>
</evidence>
<protein>
    <recommendedName>
        <fullName evidence="16">Lipoxygenase</fullName>
        <ecNumber evidence="16">1.13.11.-</ecNumber>
    </recommendedName>
</protein>
<evidence type="ECO:0000256" key="13">
    <source>
        <dbReference type="ARBA" id="ARBA00023160"/>
    </source>
</evidence>
<dbReference type="PRINTS" id="PR00087">
    <property type="entry name" value="LIPOXYGENASE"/>
</dbReference>
<dbReference type="InterPro" id="IPR013819">
    <property type="entry name" value="LipOase_C"/>
</dbReference>
<evidence type="ECO:0000256" key="15">
    <source>
        <dbReference type="RuleBase" id="RU003974"/>
    </source>
</evidence>
<dbReference type="Gene3D" id="2.60.60.20">
    <property type="entry name" value="PLAT/LH2 domain"/>
    <property type="match status" value="1"/>
</dbReference>
<organism evidence="19 20">
    <name type="scientific">Populus alba x Populus x berolinensis</name>
    <dbReference type="NCBI Taxonomy" id="444605"/>
    <lineage>
        <taxon>Eukaryota</taxon>
        <taxon>Viridiplantae</taxon>
        <taxon>Streptophyta</taxon>
        <taxon>Embryophyta</taxon>
        <taxon>Tracheophyta</taxon>
        <taxon>Spermatophyta</taxon>
        <taxon>Magnoliopsida</taxon>
        <taxon>eudicotyledons</taxon>
        <taxon>Gunneridae</taxon>
        <taxon>Pentapetalae</taxon>
        <taxon>rosids</taxon>
        <taxon>fabids</taxon>
        <taxon>Malpighiales</taxon>
        <taxon>Salicaceae</taxon>
        <taxon>Saliceae</taxon>
        <taxon>Populus</taxon>
    </lineage>
</organism>
<keyword evidence="20" id="KW-1185">Reference proteome</keyword>
<keyword evidence="12" id="KW-0443">Lipid metabolism</keyword>
<evidence type="ECO:0000256" key="8">
    <source>
        <dbReference type="ARBA" id="ARBA00022832"/>
    </source>
</evidence>
<dbReference type="FunFam" id="4.10.375.10:FF:000001">
    <property type="entry name" value="Lipoxygenase"/>
    <property type="match status" value="1"/>
</dbReference>
<comment type="caution">
    <text evidence="19">The sequence shown here is derived from an EMBL/GenBank/DDBJ whole genome shotgun (WGS) entry which is preliminary data.</text>
</comment>
<keyword evidence="13 16" id="KW-0275">Fatty acid biosynthesis</keyword>
<feature type="domain" description="PLAT" evidence="17">
    <location>
        <begin position="49"/>
        <end position="175"/>
    </location>
</feature>
<dbReference type="FunFam" id="1.20.245.10:FF:000002">
    <property type="entry name" value="Lipoxygenase"/>
    <property type="match status" value="1"/>
</dbReference>
<dbReference type="Gene3D" id="1.20.245.10">
    <property type="entry name" value="Lipoxygenase-1, Domain 5"/>
    <property type="match status" value="1"/>
</dbReference>
<feature type="domain" description="Lipoxygenase" evidence="18">
    <location>
        <begin position="178"/>
        <end position="880"/>
    </location>
</feature>
<dbReference type="InterPro" id="IPR027433">
    <property type="entry name" value="Lipoxygenase_dom_3"/>
</dbReference>
<dbReference type="InterPro" id="IPR042057">
    <property type="entry name" value="Lipoxy_PLAT/LH2"/>
</dbReference>
<dbReference type="Gene3D" id="4.10.372.10">
    <property type="entry name" value="Lipoxygenase-1, Domain 3"/>
    <property type="match status" value="1"/>
</dbReference>
<dbReference type="PROSITE" id="PS50095">
    <property type="entry name" value="PLAT"/>
    <property type="match status" value="1"/>
</dbReference>
<dbReference type="Gene3D" id="3.10.450.60">
    <property type="match status" value="1"/>
</dbReference>
<dbReference type="PROSITE" id="PS00711">
    <property type="entry name" value="LIPOXYGENASE_1"/>
    <property type="match status" value="1"/>
</dbReference>
<dbReference type="EC" id="1.13.11.-" evidence="16"/>
<gene>
    <name evidence="19" type="ORF">NC653_025003</name>
</gene>
<dbReference type="GO" id="GO:0006633">
    <property type="term" value="P:fatty acid biosynthetic process"/>
    <property type="evidence" value="ECO:0007669"/>
    <property type="project" value="UniProtKB-KW"/>
</dbReference>
<keyword evidence="9 15" id="KW-0223">Dioxygenase</keyword>
<dbReference type="InterPro" id="IPR036392">
    <property type="entry name" value="PLAT/LH2_dom_sf"/>
</dbReference>
<dbReference type="GO" id="GO:0005737">
    <property type="term" value="C:cytoplasm"/>
    <property type="evidence" value="ECO:0007669"/>
    <property type="project" value="UniProtKB-SubCell"/>
</dbReference>
<dbReference type="InterPro" id="IPR001246">
    <property type="entry name" value="LipOase_plant"/>
</dbReference>
<evidence type="ECO:0000256" key="14">
    <source>
        <dbReference type="PROSITE-ProRule" id="PRU00152"/>
    </source>
</evidence>
<comment type="subcellular location">
    <subcellularLocation>
        <location evidence="2">Cytoplasm</location>
    </subcellularLocation>
</comment>
<dbReference type="Gene3D" id="4.10.375.10">
    <property type="entry name" value="Lipoxygenase-1, Domain 2"/>
    <property type="match status" value="1"/>
</dbReference>
<comment type="function">
    <text evidence="16">Plant lipoxygenase may be involved in a number of diverse aspects of plant physiology including growth and development, pest resistance, and senescence or responses to wounding.</text>
</comment>
<comment type="caution">
    <text evidence="14">Lacks conserved residue(s) required for the propagation of feature annotation.</text>
</comment>
<evidence type="ECO:0000256" key="6">
    <source>
        <dbReference type="ARBA" id="ARBA00022723"/>
    </source>
</evidence>
<dbReference type="Proteomes" id="UP001164929">
    <property type="component" value="Chromosome 10"/>
</dbReference>
<dbReference type="Pfam" id="PF01477">
    <property type="entry name" value="PLAT"/>
    <property type="match status" value="1"/>
</dbReference>
<evidence type="ECO:0000256" key="7">
    <source>
        <dbReference type="ARBA" id="ARBA00022767"/>
    </source>
</evidence>
<proteinExistence type="inferred from homology"/>
<evidence type="ECO:0000256" key="1">
    <source>
        <dbReference type="ARBA" id="ARBA00001962"/>
    </source>
</evidence>
<comment type="pathway">
    <text evidence="16">Lipid metabolism; oxylipin biosynthesis.</text>
</comment>
<dbReference type="InterPro" id="IPR001024">
    <property type="entry name" value="PLAT/LH2_dom"/>
</dbReference>
<comment type="similarity">
    <text evidence="3 15">Belongs to the lipoxygenase family.</text>
</comment>
<keyword evidence="4" id="KW-0963">Cytoplasm</keyword>
<sequence>MGFCPVSEMFHKVMERFCTQPKNKAKGNEVEGRRKIKGTVVLMKKNVLDFHDIKASFLDRVYELLGKGVSMQLVSAVHQDPDSLRGKLGKAASVEKWVTTRTPLTAGETVFTITFEWDENMGLPGAIIIKNNHRSQLYLKTVALEDVPGHGPVLFICNSWVYPSHRYKYNRVFFSNKAYLPCQTPEPLRLYREEELLNLRGHGKGELKEWDRVYDYDYYNDLGNPDKGEEYARPILGGTEEYPYPRRGRTGRRKTKTDPRTEKRLPLLSLDIYVPRDERFGHLKFSDFLAYALKSLVQILPPEIKSLCDKTINEFDTFEDVLNLYEGGVKLPNKPTLHKIRDHIPWEMLRELVRNDGERLLKFPKPDVIKGDKSAWRTDEEFAREMLAGVNPVIISRLQEFPPASKLDPKAYGNQNSSIRKELIEENMNGLTVDQALKSNRLYILDHHDALTPYLRRINSTSTKTYASRTILLLQDDGTLKPLAIELSLPHPQGDHHGAVSKVFTPAEHGVEGSVWQLAKAYAAVNDSGYHQLVSHWLNTHAVIEPFVIATNRQLSVIHPINKLLHPHFRDTMNINALARQILINAGGVLERTVFPAKYAMEMSSFVYKNWVFTEQALPADLIKRGVAVQDSSQPHGLRLLIEDYPYAVDGLKIWSAIETWVKEYCAFYYPTDDLIQGDIELQSWWAEIRNVGHGDKKDEPWWPEMQTLADVTQTCTVIIWIASALHAAVNFGQYPYAGYLPNRPTISRRFMPEPGTPEYDELAKNPDAAFLKTITAQLQTLLGVSLIEILSRHSTDEVYLGQRDTPEWTSDSELLAAFERFGRKLVEIENKIMDMNNDKRWKNRVGPVQVPYTLLFPNTTDYSREGGLTGKGIPNSVSI</sequence>
<evidence type="ECO:0000256" key="11">
    <source>
        <dbReference type="ARBA" id="ARBA00023004"/>
    </source>
</evidence>
<dbReference type="FunFam" id="4.10.372.10:FF:000001">
    <property type="entry name" value="Lipoxygenase"/>
    <property type="match status" value="1"/>
</dbReference>
<evidence type="ECO:0000256" key="16">
    <source>
        <dbReference type="RuleBase" id="RU003975"/>
    </source>
</evidence>
<evidence type="ECO:0000256" key="5">
    <source>
        <dbReference type="ARBA" id="ARBA00022516"/>
    </source>
</evidence>
<dbReference type="CDD" id="cd01751">
    <property type="entry name" value="PLAT_LH2"/>
    <property type="match status" value="1"/>
</dbReference>
<dbReference type="PROSITE" id="PS51393">
    <property type="entry name" value="LIPOXYGENASE_3"/>
    <property type="match status" value="1"/>
</dbReference>
<evidence type="ECO:0000259" key="18">
    <source>
        <dbReference type="PROSITE" id="PS51393"/>
    </source>
</evidence>
<dbReference type="SUPFAM" id="SSF49723">
    <property type="entry name" value="Lipase/lipooxygenase domain (PLAT/LH2 domain)"/>
    <property type="match status" value="1"/>
</dbReference>
<dbReference type="PANTHER" id="PTHR11771">
    <property type="entry name" value="LIPOXYGENASE"/>
    <property type="match status" value="1"/>
</dbReference>
<dbReference type="PROSITE" id="PS00081">
    <property type="entry name" value="LIPOXYGENASE_2"/>
    <property type="match status" value="1"/>
</dbReference>
<keyword evidence="10 15" id="KW-0560">Oxidoreductase</keyword>
<dbReference type="InterPro" id="IPR020833">
    <property type="entry name" value="LipOase_Fe_BS"/>
</dbReference>
<evidence type="ECO:0000256" key="4">
    <source>
        <dbReference type="ARBA" id="ARBA00022490"/>
    </source>
</evidence>
<dbReference type="GO" id="GO:0005506">
    <property type="term" value="F:iron ion binding"/>
    <property type="evidence" value="ECO:0007669"/>
    <property type="project" value="UniProtKB-ARBA"/>
</dbReference>
<comment type="cofactor">
    <cofactor evidence="1 15">
        <name>Fe cation</name>
        <dbReference type="ChEBI" id="CHEBI:24875"/>
    </cofactor>
</comment>